<keyword evidence="3" id="KW-0804">Transcription</keyword>
<dbReference type="KEGG" id="ppsc:EHS13_15335"/>
<sequence>MIDKKKLHILSTALDVFFKYGYNRVSMNEIAEAAGISRPGLYLYFKSKKEIFSASILQYGDSLIEEISDGLSSQNTIEDKIHYAFEVWSINKFEDSLTSLEVKEITDSSHLFALEALNSGYRKFEVILTSLLEAHFKSTGSQISLSPQELAYILTSALRGFKIVAKSSTELRKLVHDLLGIIL</sequence>
<dbReference type="AlphaFoldDB" id="A0A6B8RIR0"/>
<feature type="DNA-binding region" description="H-T-H motif" evidence="4">
    <location>
        <begin position="26"/>
        <end position="45"/>
    </location>
</feature>
<evidence type="ECO:0000313" key="7">
    <source>
        <dbReference type="Proteomes" id="UP000426246"/>
    </source>
</evidence>
<dbReference type="SUPFAM" id="SSF46689">
    <property type="entry name" value="Homeodomain-like"/>
    <property type="match status" value="1"/>
</dbReference>
<dbReference type="PROSITE" id="PS01081">
    <property type="entry name" value="HTH_TETR_1"/>
    <property type="match status" value="1"/>
</dbReference>
<feature type="domain" description="HTH tetR-type" evidence="5">
    <location>
        <begin position="3"/>
        <end position="63"/>
    </location>
</feature>
<gene>
    <name evidence="6" type="ORF">EHS13_15335</name>
</gene>
<dbReference type="GO" id="GO:0045892">
    <property type="term" value="P:negative regulation of DNA-templated transcription"/>
    <property type="evidence" value="ECO:0007669"/>
    <property type="project" value="UniProtKB-ARBA"/>
</dbReference>
<name>A0A6B8RIR0_9BACL</name>
<evidence type="ECO:0000256" key="2">
    <source>
        <dbReference type="ARBA" id="ARBA00023125"/>
    </source>
</evidence>
<dbReference type="OrthoDB" id="9809994at2"/>
<protein>
    <submittedName>
        <fullName evidence="6">TetR/AcrR family transcriptional regulator</fullName>
    </submittedName>
</protein>
<accession>A0A6B8RIR0</accession>
<evidence type="ECO:0000259" key="5">
    <source>
        <dbReference type="PROSITE" id="PS50977"/>
    </source>
</evidence>
<dbReference type="InterPro" id="IPR001647">
    <property type="entry name" value="HTH_TetR"/>
</dbReference>
<dbReference type="GO" id="GO:0003677">
    <property type="term" value="F:DNA binding"/>
    <property type="evidence" value="ECO:0007669"/>
    <property type="project" value="UniProtKB-UniRule"/>
</dbReference>
<evidence type="ECO:0000256" key="1">
    <source>
        <dbReference type="ARBA" id="ARBA00023015"/>
    </source>
</evidence>
<reference evidence="7" key="1">
    <citation type="submission" date="2018-11" db="EMBL/GenBank/DDBJ databases">
        <title>Complete genome sequence of Paenibacillus sp. ML311-T8.</title>
        <authorList>
            <person name="Nam Y.-D."/>
            <person name="Kang J."/>
            <person name="Chung W.-H."/>
            <person name="Park Y.S."/>
        </authorList>
    </citation>
    <scope>NUCLEOTIDE SEQUENCE [LARGE SCALE GENOMIC DNA]</scope>
    <source>
        <strain evidence="7">ML311-T8</strain>
    </source>
</reference>
<dbReference type="EMBL" id="CP034235">
    <property type="protein sequence ID" value="QGQ96150.1"/>
    <property type="molecule type" value="Genomic_DNA"/>
</dbReference>
<dbReference type="InterPro" id="IPR023772">
    <property type="entry name" value="DNA-bd_HTH_TetR-type_CS"/>
</dbReference>
<dbReference type="FunFam" id="1.10.10.60:FF:000141">
    <property type="entry name" value="TetR family transcriptional regulator"/>
    <property type="match status" value="1"/>
</dbReference>
<evidence type="ECO:0000256" key="4">
    <source>
        <dbReference type="PROSITE-ProRule" id="PRU00335"/>
    </source>
</evidence>
<evidence type="ECO:0000256" key="3">
    <source>
        <dbReference type="ARBA" id="ARBA00023163"/>
    </source>
</evidence>
<dbReference type="Gene3D" id="1.10.357.10">
    <property type="entry name" value="Tetracycline Repressor, domain 2"/>
    <property type="match status" value="1"/>
</dbReference>
<organism evidence="6 7">
    <name type="scientific">Paenibacillus psychroresistens</name>
    <dbReference type="NCBI Taxonomy" id="1778678"/>
    <lineage>
        <taxon>Bacteria</taxon>
        <taxon>Bacillati</taxon>
        <taxon>Bacillota</taxon>
        <taxon>Bacilli</taxon>
        <taxon>Bacillales</taxon>
        <taxon>Paenibacillaceae</taxon>
        <taxon>Paenibacillus</taxon>
    </lineage>
</organism>
<dbReference type="RefSeq" id="WP_155701188.1">
    <property type="nucleotide sequence ID" value="NZ_CP034235.1"/>
</dbReference>
<keyword evidence="2 4" id="KW-0238">DNA-binding</keyword>
<dbReference type="PROSITE" id="PS50977">
    <property type="entry name" value="HTH_TETR_2"/>
    <property type="match status" value="1"/>
</dbReference>
<keyword evidence="7" id="KW-1185">Reference proteome</keyword>
<dbReference type="PRINTS" id="PR00455">
    <property type="entry name" value="HTHTETR"/>
</dbReference>
<dbReference type="PANTHER" id="PTHR47506">
    <property type="entry name" value="TRANSCRIPTIONAL REGULATORY PROTEIN"/>
    <property type="match status" value="1"/>
</dbReference>
<dbReference type="Pfam" id="PF00440">
    <property type="entry name" value="TetR_N"/>
    <property type="match status" value="1"/>
</dbReference>
<dbReference type="InterPro" id="IPR009057">
    <property type="entry name" value="Homeodomain-like_sf"/>
</dbReference>
<dbReference type="Proteomes" id="UP000426246">
    <property type="component" value="Chromosome"/>
</dbReference>
<dbReference type="PANTHER" id="PTHR47506:SF6">
    <property type="entry name" value="HTH-TYPE TRANSCRIPTIONAL REPRESSOR NEMR"/>
    <property type="match status" value="1"/>
</dbReference>
<proteinExistence type="predicted"/>
<keyword evidence="1" id="KW-0805">Transcription regulation</keyword>
<evidence type="ECO:0000313" key="6">
    <source>
        <dbReference type="EMBL" id="QGQ96150.1"/>
    </source>
</evidence>